<evidence type="ECO:0000313" key="3">
    <source>
        <dbReference type="Proteomes" id="UP001217485"/>
    </source>
</evidence>
<evidence type="ECO:0000313" key="2">
    <source>
        <dbReference type="EMBL" id="MDC0681031.1"/>
    </source>
</evidence>
<keyword evidence="3" id="KW-1185">Reference proteome</keyword>
<dbReference type="Proteomes" id="UP001217485">
    <property type="component" value="Unassembled WGS sequence"/>
</dbReference>
<feature type="compositionally biased region" description="Pro residues" evidence="1">
    <location>
        <begin position="7"/>
        <end position="22"/>
    </location>
</feature>
<feature type="compositionally biased region" description="Low complexity" evidence="1">
    <location>
        <begin position="73"/>
        <end position="82"/>
    </location>
</feature>
<name>A0ABT5C3N8_9BACT</name>
<protein>
    <submittedName>
        <fullName evidence="2">Uncharacterized protein</fullName>
    </submittedName>
</protein>
<feature type="compositionally biased region" description="Basic and acidic residues" evidence="1">
    <location>
        <begin position="83"/>
        <end position="96"/>
    </location>
</feature>
<comment type="caution">
    <text evidence="2">The sequence shown here is derived from an EMBL/GenBank/DDBJ whole genome shotgun (WGS) entry which is preliminary data.</text>
</comment>
<dbReference type="EMBL" id="JAQNDK010000003">
    <property type="protein sequence ID" value="MDC0681031.1"/>
    <property type="molecule type" value="Genomic_DNA"/>
</dbReference>
<proteinExistence type="predicted"/>
<feature type="region of interest" description="Disordered" evidence="1">
    <location>
        <begin position="1"/>
        <end position="42"/>
    </location>
</feature>
<feature type="compositionally biased region" description="Pro residues" evidence="1">
    <location>
        <begin position="32"/>
        <end position="42"/>
    </location>
</feature>
<gene>
    <name evidence="2" type="ORF">POL72_25055</name>
</gene>
<sequence>MHVSGAPPAPPSPPAPPAPPPVTELLLDDEAPPAPPAPPPVPELLLDDALELLLDDALELLLDDALLDEESRTSTSSPTVRSTLHDSRPHATEADK</sequence>
<organism evidence="2 3">
    <name type="scientific">Sorangium atrum</name>
    <dbReference type="NCBI Taxonomy" id="2995308"/>
    <lineage>
        <taxon>Bacteria</taxon>
        <taxon>Pseudomonadati</taxon>
        <taxon>Myxococcota</taxon>
        <taxon>Polyangia</taxon>
        <taxon>Polyangiales</taxon>
        <taxon>Polyangiaceae</taxon>
        <taxon>Sorangium</taxon>
    </lineage>
</organism>
<reference evidence="2 3" key="1">
    <citation type="submission" date="2023-01" db="EMBL/GenBank/DDBJ databases">
        <title>Minimal conservation of predation-associated metabolite biosynthetic gene clusters underscores biosynthetic potential of Myxococcota including descriptions for ten novel species: Archangium lansinium sp. nov., Myxococcus landrumus sp. nov., Nannocystis bai.</title>
        <authorList>
            <person name="Ahearne A."/>
            <person name="Stevens C."/>
            <person name="Dowd S."/>
        </authorList>
    </citation>
    <scope>NUCLEOTIDE SEQUENCE [LARGE SCALE GENOMIC DNA]</scope>
    <source>
        <strain evidence="2 3">WIWO2</strain>
    </source>
</reference>
<evidence type="ECO:0000256" key="1">
    <source>
        <dbReference type="SAM" id="MobiDB-lite"/>
    </source>
</evidence>
<dbReference type="RefSeq" id="WP_272100046.1">
    <property type="nucleotide sequence ID" value="NZ_JAQNDK010000003.1"/>
</dbReference>
<accession>A0ABT5C3N8</accession>
<feature type="region of interest" description="Disordered" evidence="1">
    <location>
        <begin position="66"/>
        <end position="96"/>
    </location>
</feature>